<keyword evidence="3" id="KW-1185">Reference proteome</keyword>
<organism evidence="1 4">
    <name type="scientific">Peronospora belbahrii</name>
    <dbReference type="NCBI Taxonomy" id="622444"/>
    <lineage>
        <taxon>Eukaryota</taxon>
        <taxon>Sar</taxon>
        <taxon>Stramenopiles</taxon>
        <taxon>Oomycota</taxon>
        <taxon>Peronosporomycetes</taxon>
        <taxon>Peronosporales</taxon>
        <taxon>Peronosporaceae</taxon>
        <taxon>Peronospora</taxon>
    </lineage>
</organism>
<dbReference type="SUPFAM" id="SSF46689">
    <property type="entry name" value="Homeodomain-like"/>
    <property type="match status" value="1"/>
</dbReference>
<name>A0AAU9KK45_9STRA</name>
<proteinExistence type="predicted"/>
<dbReference type="Proteomes" id="UP001160483">
    <property type="component" value="Unassembled WGS sequence"/>
</dbReference>
<evidence type="ECO:0000313" key="2">
    <source>
        <dbReference type="EMBL" id="CAH0521981.1"/>
    </source>
</evidence>
<evidence type="ECO:0008006" key="5">
    <source>
        <dbReference type="Google" id="ProtNLM"/>
    </source>
</evidence>
<evidence type="ECO:0000313" key="4">
    <source>
        <dbReference type="Proteomes" id="UP001160483"/>
    </source>
</evidence>
<accession>A0AAU9KK45</accession>
<dbReference type="EMBL" id="CAKKTJ010000020">
    <property type="protein sequence ID" value="CAH0473275.1"/>
    <property type="molecule type" value="Genomic_DNA"/>
</dbReference>
<evidence type="ECO:0000313" key="3">
    <source>
        <dbReference type="Proteomes" id="UP001158986"/>
    </source>
</evidence>
<dbReference type="Proteomes" id="UP001158986">
    <property type="component" value="Unassembled WGS sequence"/>
</dbReference>
<dbReference type="Gene3D" id="1.10.10.60">
    <property type="entry name" value="Homeodomain-like"/>
    <property type="match status" value="1"/>
</dbReference>
<sequence>MAMTVLPTFKTFLQISSTPQSPSSLLQRPYSPNCSSYGRHLPINASSTPEPYFNSIYNFKSNSSVLSSSLSVKNEDMVSCRRTSLKRPLHGVGLNAAPISPSTLYTTLGKRSKKKYLKERERWEIVRRVRAGEKQAHLAKEFGVTRAAVCYLLKNQTSIMRRLTQDPFILSSSIYTGY</sequence>
<reference evidence="1 3" key="1">
    <citation type="submission" date="2021-11" db="EMBL/GenBank/DDBJ databases">
        <authorList>
            <person name="Islam A."/>
            <person name="Islam S."/>
            <person name="Flora M.S."/>
            <person name="Rahman M."/>
            <person name="Ziaur R.M."/>
            <person name="Epstein J.H."/>
            <person name="Hassan M."/>
            <person name="Klassen M."/>
            <person name="Woodard K."/>
            <person name="Webb A."/>
            <person name="Webby R.J."/>
            <person name="El Zowalaty M.E."/>
        </authorList>
    </citation>
    <scope>NUCLEOTIDE SEQUENCE</scope>
    <source>
        <strain evidence="2">Pbs1</strain>
        <strain evidence="1">Pbs3</strain>
    </source>
</reference>
<gene>
    <name evidence="2" type="ORF">PBS001_LOCUS8422</name>
    <name evidence="1" type="ORF">PBS003_LOCUS181</name>
</gene>
<evidence type="ECO:0000313" key="1">
    <source>
        <dbReference type="EMBL" id="CAH0473275.1"/>
    </source>
</evidence>
<protein>
    <recommendedName>
        <fullName evidence="5">HTH psq-type domain-containing protein</fullName>
    </recommendedName>
</protein>
<dbReference type="InterPro" id="IPR009057">
    <property type="entry name" value="Homeodomain-like_sf"/>
</dbReference>
<dbReference type="Pfam" id="PF13384">
    <property type="entry name" value="HTH_23"/>
    <property type="match status" value="1"/>
</dbReference>
<dbReference type="EMBL" id="CAKLCB010000386">
    <property type="protein sequence ID" value="CAH0521981.1"/>
    <property type="molecule type" value="Genomic_DNA"/>
</dbReference>
<comment type="caution">
    <text evidence="1">The sequence shown here is derived from an EMBL/GenBank/DDBJ whole genome shotgun (WGS) entry which is preliminary data.</text>
</comment>
<dbReference type="AlphaFoldDB" id="A0AAU9KK45"/>